<dbReference type="InterPro" id="IPR037185">
    <property type="entry name" value="EmrE-like"/>
</dbReference>
<dbReference type="InterPro" id="IPR051258">
    <property type="entry name" value="Diverse_Substrate_Transporter"/>
</dbReference>
<dbReference type="Proteomes" id="UP001157974">
    <property type="component" value="Unassembled WGS sequence"/>
</dbReference>
<keyword evidence="9" id="KW-1185">Reference proteome</keyword>
<keyword evidence="4 6" id="KW-1133">Transmembrane helix</keyword>
<keyword evidence="3 6" id="KW-0812">Transmembrane</keyword>
<comment type="caution">
    <text evidence="8">The sequence shown here is derived from an EMBL/GenBank/DDBJ whole genome shotgun (WGS) entry which is preliminary data.</text>
</comment>
<dbReference type="AlphaFoldDB" id="A0AAV8ULZ8"/>
<feature type="domain" description="EamA" evidence="7">
    <location>
        <begin position="93"/>
        <end position="237"/>
    </location>
</feature>
<feature type="transmembrane region" description="Helical" evidence="6">
    <location>
        <begin position="227"/>
        <end position="244"/>
    </location>
</feature>
<sequence>MVGRIETLRTGSGKPSVPTSIRGDVGFLLSNPGFHPKKSGRLSVSRRLIKRCVQQMPKTKEAEEVEVAPLGEPQRAKSENGGGLKGIGRTIPVLLLNAVTVLWGSQHAVIKYAVDFDHLSPDVLNLDRFLLAAIVLTPFLQSSGSSWAGSRSQRRNRERKGFDLGAFLAGGELGLWMFAGYSLQSLGLLTTTAGKSAFLLYLNVKIVPILSATLYRRKIPWSTWGSAALAVLGTSLLCFDGGSAPTSGDILSIGAAFCSAMFILRLSTAAKEYNTAELSVYSLWTTVILCGSWVAFSEQPKSLQALIPSAADAPAILYLGLVTTALTTILQTFGQRYVKAEKAALIYALDPVYAAIFSYVFLSEKLGEAGIAGAFLLTFAALVSQVDTLKYISSFFSNMSGRVRSEK</sequence>
<comment type="subcellular location">
    <subcellularLocation>
        <location evidence="1">Cell membrane</location>
        <topology evidence="1">Multi-pass membrane protein</topology>
    </subcellularLocation>
</comment>
<evidence type="ECO:0000313" key="9">
    <source>
        <dbReference type="Proteomes" id="UP001157974"/>
    </source>
</evidence>
<dbReference type="PANTHER" id="PTHR42920">
    <property type="entry name" value="OS03G0707200 PROTEIN-RELATED"/>
    <property type="match status" value="1"/>
</dbReference>
<feature type="transmembrane region" description="Helical" evidence="6">
    <location>
        <begin position="278"/>
        <end position="296"/>
    </location>
</feature>
<feature type="transmembrane region" description="Helical" evidence="6">
    <location>
        <begin position="198"/>
        <end position="215"/>
    </location>
</feature>
<dbReference type="GO" id="GO:0005886">
    <property type="term" value="C:plasma membrane"/>
    <property type="evidence" value="ECO:0007669"/>
    <property type="project" value="UniProtKB-SubCell"/>
</dbReference>
<feature type="transmembrane region" description="Helical" evidence="6">
    <location>
        <begin position="369"/>
        <end position="392"/>
    </location>
</feature>
<evidence type="ECO:0000256" key="3">
    <source>
        <dbReference type="ARBA" id="ARBA00022692"/>
    </source>
</evidence>
<evidence type="ECO:0000256" key="6">
    <source>
        <dbReference type="SAM" id="Phobius"/>
    </source>
</evidence>
<dbReference type="SUPFAM" id="SSF103481">
    <property type="entry name" value="Multidrug resistance efflux transporter EmrE"/>
    <property type="match status" value="2"/>
</dbReference>
<dbReference type="PANTHER" id="PTHR42920:SF5">
    <property type="entry name" value="EAMA DOMAIN-CONTAINING PROTEIN"/>
    <property type="match status" value="1"/>
</dbReference>
<name>A0AAV8ULZ8_9RHOD</name>
<evidence type="ECO:0000256" key="2">
    <source>
        <dbReference type="ARBA" id="ARBA00022475"/>
    </source>
</evidence>
<proteinExistence type="predicted"/>
<protein>
    <recommendedName>
        <fullName evidence="7">EamA domain-containing protein</fullName>
    </recommendedName>
</protein>
<evidence type="ECO:0000256" key="4">
    <source>
        <dbReference type="ARBA" id="ARBA00022989"/>
    </source>
</evidence>
<evidence type="ECO:0000256" key="1">
    <source>
        <dbReference type="ARBA" id="ARBA00004651"/>
    </source>
</evidence>
<feature type="domain" description="EamA" evidence="7">
    <location>
        <begin position="247"/>
        <end position="383"/>
    </location>
</feature>
<evidence type="ECO:0000256" key="5">
    <source>
        <dbReference type="ARBA" id="ARBA00023136"/>
    </source>
</evidence>
<feature type="transmembrane region" description="Helical" evidence="6">
    <location>
        <begin position="250"/>
        <end position="266"/>
    </location>
</feature>
<keyword evidence="2" id="KW-1003">Cell membrane</keyword>
<dbReference type="InterPro" id="IPR000620">
    <property type="entry name" value="EamA_dom"/>
</dbReference>
<evidence type="ECO:0000313" key="8">
    <source>
        <dbReference type="EMBL" id="KAJ8903590.1"/>
    </source>
</evidence>
<gene>
    <name evidence="8" type="ORF">NDN08_004694</name>
</gene>
<dbReference type="EMBL" id="JAMWBK010000007">
    <property type="protein sequence ID" value="KAJ8903590.1"/>
    <property type="molecule type" value="Genomic_DNA"/>
</dbReference>
<organism evidence="8 9">
    <name type="scientific">Rhodosorus marinus</name>
    <dbReference type="NCBI Taxonomy" id="101924"/>
    <lineage>
        <taxon>Eukaryota</taxon>
        <taxon>Rhodophyta</taxon>
        <taxon>Stylonematophyceae</taxon>
        <taxon>Stylonematales</taxon>
        <taxon>Stylonemataceae</taxon>
        <taxon>Rhodosorus</taxon>
    </lineage>
</organism>
<evidence type="ECO:0000259" key="7">
    <source>
        <dbReference type="Pfam" id="PF00892"/>
    </source>
</evidence>
<dbReference type="Pfam" id="PF00892">
    <property type="entry name" value="EamA"/>
    <property type="match status" value="2"/>
</dbReference>
<keyword evidence="5 6" id="KW-0472">Membrane</keyword>
<feature type="transmembrane region" description="Helical" evidence="6">
    <location>
        <begin position="316"/>
        <end position="333"/>
    </location>
</feature>
<feature type="transmembrane region" description="Helical" evidence="6">
    <location>
        <begin position="161"/>
        <end position="178"/>
    </location>
</feature>
<reference evidence="8 9" key="1">
    <citation type="journal article" date="2023" name="Nat. Commun.">
        <title>Origin of minicircular mitochondrial genomes in red algae.</title>
        <authorList>
            <person name="Lee Y."/>
            <person name="Cho C.H."/>
            <person name="Lee Y.M."/>
            <person name="Park S.I."/>
            <person name="Yang J.H."/>
            <person name="West J.A."/>
            <person name="Bhattacharya D."/>
            <person name="Yoon H.S."/>
        </authorList>
    </citation>
    <scope>NUCLEOTIDE SEQUENCE [LARGE SCALE GENOMIC DNA]</scope>
    <source>
        <strain evidence="8 9">CCMP1338</strain>
        <tissue evidence="8">Whole cell</tissue>
    </source>
</reference>
<feature type="transmembrane region" description="Helical" evidence="6">
    <location>
        <begin position="345"/>
        <end position="363"/>
    </location>
</feature>
<accession>A0AAV8ULZ8</accession>